<dbReference type="EMBL" id="FTNK01000004">
    <property type="protein sequence ID" value="SIQ78473.1"/>
    <property type="molecule type" value="Genomic_DNA"/>
</dbReference>
<dbReference type="Proteomes" id="UP000186666">
    <property type="component" value="Unassembled WGS sequence"/>
</dbReference>
<proteinExistence type="predicted"/>
<evidence type="ECO:0000313" key="1">
    <source>
        <dbReference type="EMBL" id="SIQ78473.1"/>
    </source>
</evidence>
<organism evidence="1 2">
    <name type="scientific">Paenibacillus macquariensis</name>
    <dbReference type="NCBI Taxonomy" id="948756"/>
    <lineage>
        <taxon>Bacteria</taxon>
        <taxon>Bacillati</taxon>
        <taxon>Bacillota</taxon>
        <taxon>Bacilli</taxon>
        <taxon>Bacillales</taxon>
        <taxon>Paenibacillaceae</taxon>
        <taxon>Paenibacillus</taxon>
    </lineage>
</organism>
<evidence type="ECO:0008006" key="3">
    <source>
        <dbReference type="Google" id="ProtNLM"/>
    </source>
</evidence>
<dbReference type="RefSeq" id="WP_068585923.1">
    <property type="nucleotide sequence ID" value="NZ_FTNK01000004.1"/>
</dbReference>
<protein>
    <recommendedName>
        <fullName evidence="3">DUF3888 domain-containing protein</fullName>
    </recommendedName>
</protein>
<dbReference type="Pfam" id="PF13027">
    <property type="entry name" value="DUF3888"/>
    <property type="match status" value="1"/>
</dbReference>
<name>A0ABY1JU47_9BACL</name>
<dbReference type="InterPro" id="IPR024984">
    <property type="entry name" value="DUF3888"/>
</dbReference>
<evidence type="ECO:0000313" key="2">
    <source>
        <dbReference type="Proteomes" id="UP000186666"/>
    </source>
</evidence>
<accession>A0ABY1JU47</accession>
<sequence>MKKRWVAIFLVIVLIVPWAKPCSAEMKPRPEESKELMFQDMLMLFLLPHIDKKIGEIYSNILTYPPMVYPYYVDVTNVERVNGFRGFHFLITLEVVPTTGPHIVVGKDSITMDISPTNPDNVKIVGWKHLEDPQETNFPPNYKDILKK</sequence>
<reference evidence="1 2" key="1">
    <citation type="submission" date="2017-01" db="EMBL/GenBank/DDBJ databases">
        <authorList>
            <person name="Varghese N."/>
            <person name="Submissions S."/>
        </authorList>
    </citation>
    <scope>NUCLEOTIDE SEQUENCE [LARGE SCALE GENOMIC DNA]</scope>
    <source>
        <strain evidence="1 2">ATCC 23464</strain>
    </source>
</reference>
<comment type="caution">
    <text evidence="1">The sequence shown here is derived from an EMBL/GenBank/DDBJ whole genome shotgun (WGS) entry which is preliminary data.</text>
</comment>
<gene>
    <name evidence="1" type="ORF">SAMN05421578_10439</name>
</gene>
<keyword evidence="2" id="KW-1185">Reference proteome</keyword>